<keyword evidence="2" id="KW-0808">Transferase</keyword>
<organism evidence="2 3">
    <name type="scientific">Corallincola platygyrae</name>
    <dbReference type="NCBI Taxonomy" id="1193278"/>
    <lineage>
        <taxon>Bacteria</taxon>
        <taxon>Pseudomonadati</taxon>
        <taxon>Pseudomonadota</taxon>
        <taxon>Gammaproteobacteria</taxon>
        <taxon>Alteromonadales</taxon>
        <taxon>Psychromonadaceae</taxon>
        <taxon>Corallincola</taxon>
    </lineage>
</organism>
<dbReference type="GO" id="GO:0016779">
    <property type="term" value="F:nucleotidyltransferase activity"/>
    <property type="evidence" value="ECO:0007669"/>
    <property type="project" value="UniProtKB-KW"/>
</dbReference>
<dbReference type="RefSeq" id="WP_345338892.1">
    <property type="nucleotide sequence ID" value="NZ_BAABLI010000008.1"/>
</dbReference>
<keyword evidence="2" id="KW-0548">Nucleotidyltransferase</keyword>
<dbReference type="CDD" id="cd01483">
    <property type="entry name" value="E1_enzyme_family"/>
    <property type="match status" value="1"/>
</dbReference>
<dbReference type="InterPro" id="IPR035985">
    <property type="entry name" value="Ubiquitin-activating_enz"/>
</dbReference>
<evidence type="ECO:0000313" key="3">
    <source>
        <dbReference type="Proteomes" id="UP001597380"/>
    </source>
</evidence>
<dbReference type="InterPro" id="IPR000594">
    <property type="entry name" value="ThiF_NAD_FAD-bd"/>
</dbReference>
<keyword evidence="3" id="KW-1185">Reference proteome</keyword>
<sequence length="290" mass="32007">MTTFDYHQAFSRNIGWVTPEEQEVLNQSRVAIAGMGGVGGVHLLTLTRLGIGKFHIADLDHFEQANFNRQIGANMDTLTREKVTVLGEMAKQINPGLDVQTFESGVDADSIDAFLEGADVYVDGLDFFVLPVRRKVFARCRELGIPAVTAAPLGMGTALLSFLPDSMPFDEYFGLTDQPLLEQYLRFYVGLAPNALHRGYLVMPEKIDLAGGKGPSTMMGCNLCAGVAATETLKLILKRGSVKPAPHSFQFDAYHNKLAHCWRPGGHRHPLQQLILWLGRRQLRKQGADL</sequence>
<dbReference type="NCBIfam" id="NF006077">
    <property type="entry name" value="PRK08223.1"/>
    <property type="match status" value="1"/>
</dbReference>
<reference evidence="3" key="1">
    <citation type="journal article" date="2019" name="Int. J. Syst. Evol. Microbiol.">
        <title>The Global Catalogue of Microorganisms (GCM) 10K type strain sequencing project: providing services to taxonomists for standard genome sequencing and annotation.</title>
        <authorList>
            <consortium name="The Broad Institute Genomics Platform"/>
            <consortium name="The Broad Institute Genome Sequencing Center for Infectious Disease"/>
            <person name="Wu L."/>
            <person name="Ma J."/>
        </authorList>
    </citation>
    <scope>NUCLEOTIDE SEQUENCE [LARGE SCALE GENOMIC DNA]</scope>
    <source>
        <strain evidence="3">CGMCC 1.10992</strain>
    </source>
</reference>
<protein>
    <submittedName>
        <fullName evidence="2">ThiF family adenylyltransferase</fullName>
    </submittedName>
</protein>
<dbReference type="PANTHER" id="PTHR43267:SF1">
    <property type="entry name" value="TRNA THREONYLCARBAMOYLADENOSINE DEHYDRATASE"/>
    <property type="match status" value="1"/>
</dbReference>
<dbReference type="SUPFAM" id="SSF69572">
    <property type="entry name" value="Activating enzymes of the ubiquitin-like proteins"/>
    <property type="match status" value="1"/>
</dbReference>
<evidence type="ECO:0000313" key="2">
    <source>
        <dbReference type="EMBL" id="MFD2096716.1"/>
    </source>
</evidence>
<comment type="caution">
    <text evidence="2">The sequence shown here is derived from an EMBL/GenBank/DDBJ whole genome shotgun (WGS) entry which is preliminary data.</text>
</comment>
<accession>A0ABW4XQE6</accession>
<dbReference type="Pfam" id="PF00899">
    <property type="entry name" value="ThiF"/>
    <property type="match status" value="1"/>
</dbReference>
<dbReference type="Proteomes" id="UP001597380">
    <property type="component" value="Unassembled WGS sequence"/>
</dbReference>
<dbReference type="EMBL" id="JBHUHT010000012">
    <property type="protein sequence ID" value="MFD2096716.1"/>
    <property type="molecule type" value="Genomic_DNA"/>
</dbReference>
<dbReference type="PANTHER" id="PTHR43267">
    <property type="entry name" value="TRNA THREONYLCARBAMOYLADENOSINE DEHYDRATASE"/>
    <property type="match status" value="1"/>
</dbReference>
<name>A0ABW4XQE6_9GAMM</name>
<dbReference type="InterPro" id="IPR045886">
    <property type="entry name" value="ThiF/MoeB/HesA"/>
</dbReference>
<dbReference type="Gene3D" id="3.40.50.720">
    <property type="entry name" value="NAD(P)-binding Rossmann-like Domain"/>
    <property type="match status" value="1"/>
</dbReference>
<feature type="domain" description="THIF-type NAD/FAD binding fold" evidence="1">
    <location>
        <begin position="11"/>
        <end position="258"/>
    </location>
</feature>
<gene>
    <name evidence="2" type="ORF">ACFSJ3_12030</name>
</gene>
<proteinExistence type="predicted"/>
<evidence type="ECO:0000259" key="1">
    <source>
        <dbReference type="Pfam" id="PF00899"/>
    </source>
</evidence>